<dbReference type="Gene3D" id="3.40.630.30">
    <property type="match status" value="1"/>
</dbReference>
<gene>
    <name evidence="4" type="ORF">FEM03_03880</name>
</gene>
<feature type="domain" description="N-acetyltransferase" evidence="3">
    <location>
        <begin position="25"/>
        <end position="175"/>
    </location>
</feature>
<sequence length="190" mass="21220">MTSVLKAKLNAPAAFTLSLDKIPMISTRVAVLTDIPALVAMMREFYAESNYALDARWAAEAFSVVLRDSSRGIAWIVSEGEEPMGYVVVTFRLSMEFGGSDAFIDDLFVSARHRRRGIARTALETAFADCRRRGVLAIHVETGADSVAAKSLYRSFGLEDRKRLLLTTRLTTRCESLLNEKHQQIDRESK</sequence>
<dbReference type="AlphaFoldDB" id="A0A5R8KHS9"/>
<dbReference type="Proteomes" id="UP000306196">
    <property type="component" value="Unassembled WGS sequence"/>
</dbReference>
<dbReference type="InterPro" id="IPR050832">
    <property type="entry name" value="Bact_Acetyltransf"/>
</dbReference>
<dbReference type="PROSITE" id="PS51186">
    <property type="entry name" value="GNAT"/>
    <property type="match status" value="1"/>
</dbReference>
<comment type="caution">
    <text evidence="4">The sequence shown here is derived from an EMBL/GenBank/DDBJ whole genome shotgun (WGS) entry which is preliminary data.</text>
</comment>
<evidence type="ECO:0000256" key="1">
    <source>
        <dbReference type="ARBA" id="ARBA00022679"/>
    </source>
</evidence>
<keyword evidence="5" id="KW-1185">Reference proteome</keyword>
<keyword evidence="2" id="KW-0012">Acyltransferase</keyword>
<evidence type="ECO:0000256" key="2">
    <source>
        <dbReference type="ARBA" id="ARBA00023315"/>
    </source>
</evidence>
<dbReference type="InterPro" id="IPR016181">
    <property type="entry name" value="Acyl_CoA_acyltransferase"/>
</dbReference>
<dbReference type="PANTHER" id="PTHR43877">
    <property type="entry name" value="AMINOALKYLPHOSPHONATE N-ACETYLTRANSFERASE-RELATED-RELATED"/>
    <property type="match status" value="1"/>
</dbReference>
<dbReference type="InterPro" id="IPR000182">
    <property type="entry name" value="GNAT_dom"/>
</dbReference>
<organism evidence="4 5">
    <name type="scientific">Phragmitibacter flavus</name>
    <dbReference type="NCBI Taxonomy" id="2576071"/>
    <lineage>
        <taxon>Bacteria</taxon>
        <taxon>Pseudomonadati</taxon>
        <taxon>Verrucomicrobiota</taxon>
        <taxon>Verrucomicrobiia</taxon>
        <taxon>Verrucomicrobiales</taxon>
        <taxon>Verrucomicrobiaceae</taxon>
        <taxon>Phragmitibacter</taxon>
    </lineage>
</organism>
<dbReference type="SUPFAM" id="SSF55729">
    <property type="entry name" value="Acyl-CoA N-acyltransferases (Nat)"/>
    <property type="match status" value="1"/>
</dbReference>
<evidence type="ECO:0000259" key="3">
    <source>
        <dbReference type="PROSITE" id="PS51186"/>
    </source>
</evidence>
<evidence type="ECO:0000313" key="4">
    <source>
        <dbReference type="EMBL" id="TLD71874.1"/>
    </source>
</evidence>
<reference evidence="4 5" key="1">
    <citation type="submission" date="2019-05" db="EMBL/GenBank/DDBJ databases">
        <title>Verrucobacter flavum gen. nov., sp. nov. a new member of the family Verrucomicrobiaceae.</title>
        <authorList>
            <person name="Szuroczki S."/>
            <person name="Abbaszade G."/>
            <person name="Szabo A."/>
            <person name="Felfoldi T."/>
            <person name="Schumann P."/>
            <person name="Boka K."/>
            <person name="Keki Z."/>
            <person name="Toumi M."/>
            <person name="Toth E."/>
        </authorList>
    </citation>
    <scope>NUCLEOTIDE SEQUENCE [LARGE SCALE GENOMIC DNA]</scope>
    <source>
        <strain evidence="4 5">MG-N-17</strain>
    </source>
</reference>
<protein>
    <submittedName>
        <fullName evidence="4">GNAT family N-acetyltransferase</fullName>
    </submittedName>
</protein>
<accession>A0A5R8KHS9</accession>
<dbReference type="CDD" id="cd04301">
    <property type="entry name" value="NAT_SF"/>
    <property type="match status" value="1"/>
</dbReference>
<dbReference type="Pfam" id="PF00583">
    <property type="entry name" value="Acetyltransf_1"/>
    <property type="match status" value="1"/>
</dbReference>
<proteinExistence type="predicted"/>
<keyword evidence="1 4" id="KW-0808">Transferase</keyword>
<dbReference type="GO" id="GO:0016747">
    <property type="term" value="F:acyltransferase activity, transferring groups other than amino-acyl groups"/>
    <property type="evidence" value="ECO:0007669"/>
    <property type="project" value="InterPro"/>
</dbReference>
<dbReference type="EMBL" id="VAUV01000003">
    <property type="protein sequence ID" value="TLD71874.1"/>
    <property type="molecule type" value="Genomic_DNA"/>
</dbReference>
<name>A0A5R8KHS9_9BACT</name>
<evidence type="ECO:0000313" key="5">
    <source>
        <dbReference type="Proteomes" id="UP000306196"/>
    </source>
</evidence>